<dbReference type="RefSeq" id="WP_111276203.1">
    <property type="nucleotide sequence ID" value="NZ_QFYS01000004.1"/>
</dbReference>
<dbReference type="SUPFAM" id="SSF51735">
    <property type="entry name" value="NAD(P)-binding Rossmann-fold domains"/>
    <property type="match status" value="1"/>
</dbReference>
<evidence type="ECO:0000256" key="1">
    <source>
        <dbReference type="ARBA" id="ARBA00006484"/>
    </source>
</evidence>
<dbReference type="PRINTS" id="PR00080">
    <property type="entry name" value="SDRFAMILY"/>
</dbReference>
<dbReference type="Proteomes" id="UP000249524">
    <property type="component" value="Unassembled WGS sequence"/>
</dbReference>
<evidence type="ECO:0000256" key="2">
    <source>
        <dbReference type="ARBA" id="ARBA00023002"/>
    </source>
</evidence>
<evidence type="ECO:0000256" key="6">
    <source>
        <dbReference type="ARBA" id="ARBA00066641"/>
    </source>
</evidence>
<proteinExistence type="inferred from homology"/>
<keyword evidence="3" id="KW-0520">NAD</keyword>
<dbReference type="NCBIfam" id="NF005559">
    <property type="entry name" value="PRK07231.1"/>
    <property type="match status" value="1"/>
</dbReference>
<evidence type="ECO:0000313" key="9">
    <source>
        <dbReference type="EMBL" id="RAK65607.1"/>
    </source>
</evidence>
<dbReference type="InterPro" id="IPR036291">
    <property type="entry name" value="NAD(P)-bd_dom_sf"/>
</dbReference>
<dbReference type="Pfam" id="PF13561">
    <property type="entry name" value="adh_short_C2"/>
    <property type="match status" value="1"/>
</dbReference>
<dbReference type="SMART" id="SM00822">
    <property type="entry name" value="PKS_KR"/>
    <property type="match status" value="1"/>
</dbReference>
<evidence type="ECO:0000256" key="5">
    <source>
        <dbReference type="ARBA" id="ARBA00023221"/>
    </source>
</evidence>
<dbReference type="Gene3D" id="3.40.50.720">
    <property type="entry name" value="NAD(P)-binding Rossmann-like Domain"/>
    <property type="match status" value="1"/>
</dbReference>
<dbReference type="EC" id="1.1.1.175" evidence="6"/>
<dbReference type="EMBL" id="QFYS01000004">
    <property type="protein sequence ID" value="RAK65607.1"/>
    <property type="molecule type" value="Genomic_DNA"/>
</dbReference>
<feature type="domain" description="Ketoreductase" evidence="8">
    <location>
        <begin position="8"/>
        <end position="194"/>
    </location>
</feature>
<evidence type="ECO:0000256" key="7">
    <source>
        <dbReference type="ARBA" id="ARBA00069939"/>
    </source>
</evidence>
<name>A0A328BF68_9CAUL</name>
<dbReference type="InterPro" id="IPR057326">
    <property type="entry name" value="KR_dom"/>
</dbReference>
<sequence>MAGRVSGKVALVTGGASGIGRSAAEKLASEGATVVVTDVQDHLGAEVAAGIQKAGGKAEFIHHDVTSEDAWIEVVAQVKARHGRLDILVNNAGIGLGGSVLEMTLADWKKQNAVNLDGVFLGVKHSIPLIREGGRGGSIINISSVAGLKGAPNLAGYCATKGGVRLFTKSVAMECAGAKDGIRVNSVHPGIIETPIWTTVLGGQPGVNAPPDLDAMSELAVPLGVKGVPEDIANGILWLASDESRYVTGAELVIDGGLSVR</sequence>
<dbReference type="PRINTS" id="PR00081">
    <property type="entry name" value="GDHRDH"/>
</dbReference>
<dbReference type="PANTHER" id="PTHR43180:SF28">
    <property type="entry name" value="NAD(P)-BINDING ROSSMANN-FOLD SUPERFAMILY PROTEIN"/>
    <property type="match status" value="1"/>
</dbReference>
<dbReference type="GO" id="GO:0008202">
    <property type="term" value="P:steroid metabolic process"/>
    <property type="evidence" value="ECO:0007669"/>
    <property type="project" value="UniProtKB-KW"/>
</dbReference>
<keyword evidence="4" id="KW-0443">Lipid metabolism</keyword>
<dbReference type="GO" id="GO:0047838">
    <property type="term" value="F:D-xylose 1-dehydrogenase (NAD+) activity"/>
    <property type="evidence" value="ECO:0007669"/>
    <property type="project" value="UniProtKB-EC"/>
</dbReference>
<comment type="similarity">
    <text evidence="1">Belongs to the short-chain dehydrogenases/reductases (SDR) family.</text>
</comment>
<dbReference type="PANTHER" id="PTHR43180">
    <property type="entry name" value="3-OXOACYL-(ACYL-CARRIER-PROTEIN) REDUCTASE (AFU_ORTHOLOGUE AFUA_6G11210)"/>
    <property type="match status" value="1"/>
</dbReference>
<reference evidence="9 10" key="1">
    <citation type="submission" date="2018-05" db="EMBL/GenBank/DDBJ databases">
        <authorList>
            <person name="Lanie J.A."/>
            <person name="Ng W.-L."/>
            <person name="Kazmierczak K.M."/>
            <person name="Andrzejewski T.M."/>
            <person name="Davidsen T.M."/>
            <person name="Wayne K.J."/>
            <person name="Tettelin H."/>
            <person name="Glass J.I."/>
            <person name="Rusch D."/>
            <person name="Podicherti R."/>
            <person name="Tsui H.-C.T."/>
            <person name="Winkler M.E."/>
        </authorList>
    </citation>
    <scope>NUCLEOTIDE SEQUENCE [LARGE SCALE GENOMIC DNA]</scope>
    <source>
        <strain evidence="9 10">BUT-10</strain>
    </source>
</reference>
<dbReference type="AlphaFoldDB" id="A0A328BF68"/>
<protein>
    <recommendedName>
        <fullName evidence="7">D-xylose 1-dehydrogenase</fullName>
        <ecNumber evidence="6">1.1.1.175</ecNumber>
    </recommendedName>
</protein>
<dbReference type="OrthoDB" id="5457012at2"/>
<evidence type="ECO:0000256" key="3">
    <source>
        <dbReference type="ARBA" id="ARBA00023027"/>
    </source>
</evidence>
<dbReference type="InterPro" id="IPR002347">
    <property type="entry name" value="SDR_fam"/>
</dbReference>
<organism evidence="9 10">
    <name type="scientific">Phenylobacterium kunshanense</name>
    <dbReference type="NCBI Taxonomy" id="1445034"/>
    <lineage>
        <taxon>Bacteria</taxon>
        <taxon>Pseudomonadati</taxon>
        <taxon>Pseudomonadota</taxon>
        <taxon>Alphaproteobacteria</taxon>
        <taxon>Caulobacterales</taxon>
        <taxon>Caulobacteraceae</taxon>
        <taxon>Phenylobacterium</taxon>
    </lineage>
</organism>
<keyword evidence="10" id="KW-1185">Reference proteome</keyword>
<dbReference type="SMR" id="A0A328BF68"/>
<gene>
    <name evidence="9" type="ORF">DJ019_11660</name>
</gene>
<comment type="caution">
    <text evidence="9">The sequence shown here is derived from an EMBL/GenBank/DDBJ whole genome shotgun (WGS) entry which is preliminary data.</text>
</comment>
<evidence type="ECO:0000313" key="10">
    <source>
        <dbReference type="Proteomes" id="UP000249524"/>
    </source>
</evidence>
<dbReference type="FunFam" id="3.40.50.720:FF:000084">
    <property type="entry name" value="Short-chain dehydrogenase reductase"/>
    <property type="match status" value="1"/>
</dbReference>
<evidence type="ECO:0000259" key="8">
    <source>
        <dbReference type="SMART" id="SM00822"/>
    </source>
</evidence>
<dbReference type="PROSITE" id="PS00061">
    <property type="entry name" value="ADH_SHORT"/>
    <property type="match status" value="1"/>
</dbReference>
<evidence type="ECO:0000256" key="4">
    <source>
        <dbReference type="ARBA" id="ARBA00023098"/>
    </source>
</evidence>
<dbReference type="InterPro" id="IPR020904">
    <property type="entry name" value="Sc_DH/Rdtase_CS"/>
</dbReference>
<accession>A0A328BF68</accession>
<keyword evidence="5" id="KW-0753">Steroid metabolism</keyword>
<keyword evidence="2" id="KW-0560">Oxidoreductase</keyword>